<dbReference type="PANTHER" id="PTHR46401">
    <property type="entry name" value="GLYCOSYLTRANSFERASE WBBK-RELATED"/>
    <property type="match status" value="1"/>
</dbReference>
<dbReference type="FunFam" id="3.40.50.2000:FF:000119">
    <property type="entry name" value="Glycosyl transferase group 1"/>
    <property type="match status" value="1"/>
</dbReference>
<dbReference type="GO" id="GO:0016757">
    <property type="term" value="F:glycosyltransferase activity"/>
    <property type="evidence" value="ECO:0007669"/>
    <property type="project" value="InterPro"/>
</dbReference>
<dbReference type="PANTHER" id="PTHR46401:SF2">
    <property type="entry name" value="GLYCOSYLTRANSFERASE WBBK-RELATED"/>
    <property type="match status" value="1"/>
</dbReference>
<feature type="domain" description="Glycosyl transferase family 1" evidence="2">
    <location>
        <begin position="202"/>
        <end position="355"/>
    </location>
</feature>
<keyword evidence="1 3" id="KW-0808">Transferase</keyword>
<reference evidence="3 4" key="1">
    <citation type="submission" date="2018-12" db="EMBL/GenBank/DDBJ databases">
        <title>Genome Sequence of Candidatus Viridilinea halotolerans isolated from saline sulfide-rich spring.</title>
        <authorList>
            <person name="Grouzdev D.S."/>
            <person name="Burganskaya E.I."/>
            <person name="Krutkina M.S."/>
            <person name="Sukhacheva M.V."/>
            <person name="Gorlenko V.M."/>
        </authorList>
    </citation>
    <scope>NUCLEOTIDE SEQUENCE [LARGE SCALE GENOMIC DNA]</scope>
    <source>
        <strain evidence="3">Chok-6</strain>
    </source>
</reference>
<protein>
    <submittedName>
        <fullName evidence="3">Glycosyltransferase family 1 protein</fullName>
    </submittedName>
</protein>
<organism evidence="3 4">
    <name type="scientific">Candidatus Viridilinea halotolerans</name>
    <dbReference type="NCBI Taxonomy" id="2491704"/>
    <lineage>
        <taxon>Bacteria</taxon>
        <taxon>Bacillati</taxon>
        <taxon>Chloroflexota</taxon>
        <taxon>Chloroflexia</taxon>
        <taxon>Chloroflexales</taxon>
        <taxon>Chloroflexineae</taxon>
        <taxon>Oscillochloridaceae</taxon>
        <taxon>Candidatus Viridilinea</taxon>
    </lineage>
</organism>
<evidence type="ECO:0000313" key="4">
    <source>
        <dbReference type="Proteomes" id="UP000280307"/>
    </source>
</evidence>
<dbReference type="Pfam" id="PF00534">
    <property type="entry name" value="Glycos_transf_1"/>
    <property type="match status" value="1"/>
</dbReference>
<sequence>MQIVINGSFWGEPNVGSGQYLHGLVRWLPQIAPQQRYILLVPARSPHGPPPPAGVSLVRLRTPFDRAGANLAKLTFEQLTAPVAARHLTHRHGPAVLLTPYFAPPLVTSLPVVTTVGDIIPLLLPEYRGRRHVRAYMALVRQAVRRSAHVLTFSTRSRNDILKHLRLPAERVTSILLAAGDQYTPGDRAAAQAEVARRYGLEEPFVYYVGGLDARKNLGTLLRAFALLRSRGVRATLAIAGRALGRDPRLFPDLDALIADLNLGAGVRRIDVPPEDGPLLYRACTVFAFPSRYEGFGLPPLEAMACGAPVIVSDASSLPEVVGPAALRVAPDDVVGWAATLGRLLADPRLRAELTAHGLAQAARFSYRHVAAQTLAILERVAQ</sequence>
<evidence type="ECO:0000259" key="2">
    <source>
        <dbReference type="Pfam" id="PF00534"/>
    </source>
</evidence>
<dbReference type="EMBL" id="RSAS01000345">
    <property type="protein sequence ID" value="RRR73344.1"/>
    <property type="molecule type" value="Genomic_DNA"/>
</dbReference>
<accession>A0A426U1M8</accession>
<dbReference type="Proteomes" id="UP000280307">
    <property type="component" value="Unassembled WGS sequence"/>
</dbReference>
<dbReference type="CDD" id="cd03809">
    <property type="entry name" value="GT4_MtfB-like"/>
    <property type="match status" value="1"/>
</dbReference>
<dbReference type="Gene3D" id="3.40.50.2000">
    <property type="entry name" value="Glycogen Phosphorylase B"/>
    <property type="match status" value="2"/>
</dbReference>
<gene>
    <name evidence="3" type="ORF">EI684_08950</name>
</gene>
<dbReference type="SUPFAM" id="SSF53756">
    <property type="entry name" value="UDP-Glycosyltransferase/glycogen phosphorylase"/>
    <property type="match status" value="1"/>
</dbReference>
<dbReference type="InterPro" id="IPR001296">
    <property type="entry name" value="Glyco_trans_1"/>
</dbReference>
<comment type="caution">
    <text evidence="3">The sequence shown here is derived from an EMBL/GenBank/DDBJ whole genome shotgun (WGS) entry which is preliminary data.</text>
</comment>
<evidence type="ECO:0000313" key="3">
    <source>
        <dbReference type="EMBL" id="RRR73344.1"/>
    </source>
</evidence>
<dbReference type="AlphaFoldDB" id="A0A426U1M8"/>
<name>A0A426U1M8_9CHLR</name>
<proteinExistence type="predicted"/>
<evidence type="ECO:0000256" key="1">
    <source>
        <dbReference type="ARBA" id="ARBA00022679"/>
    </source>
</evidence>
<dbReference type="GO" id="GO:0009103">
    <property type="term" value="P:lipopolysaccharide biosynthetic process"/>
    <property type="evidence" value="ECO:0007669"/>
    <property type="project" value="TreeGrafter"/>
</dbReference>